<evidence type="ECO:0000256" key="5">
    <source>
        <dbReference type="ARBA" id="ARBA00023136"/>
    </source>
</evidence>
<feature type="compositionally biased region" description="Low complexity" evidence="6">
    <location>
        <begin position="217"/>
        <end position="232"/>
    </location>
</feature>
<feature type="transmembrane region" description="Helical" evidence="7">
    <location>
        <begin position="61"/>
        <end position="85"/>
    </location>
</feature>
<comment type="subcellular location">
    <subcellularLocation>
        <location evidence="1">Membrane</location>
        <topology evidence="1">Multi-pass membrane protein</topology>
    </subcellularLocation>
</comment>
<feature type="transmembrane region" description="Helical" evidence="7">
    <location>
        <begin position="276"/>
        <end position="298"/>
    </location>
</feature>
<reference evidence="8 9" key="1">
    <citation type="submission" date="2019-09" db="EMBL/GenBank/DDBJ databases">
        <authorList>
            <person name="Brejova B."/>
        </authorList>
    </citation>
    <scope>NUCLEOTIDE SEQUENCE [LARGE SCALE GENOMIC DNA]</scope>
</reference>
<sequence length="402" mass="46314">MAHSTFHFPRNSGLIRIRRRGSYEEDPFSIPQPHWYTRGWQAITDWTHSLMRYRVLRIPKLNWFIILFFTAFLIRLTMVYSSIYMKTALTTMIVSNLLLYGLADTLAQSLTMFVAFKPDTGSDAGFRIPYVLEKLEVRRIRLPEEPSQDESEDETGDQPHQDDDVEATINNGHDPVHNPYESDDTDSINSQELAELGLADDTHTFRLLDQSEDRNSTNDTTTSTPDSYSSPTHYNHHYISSPSGNNTNTRRHKITIKEQAENPDAMKKYDFRRLSLFMVWGFVQALLQYCWYAVLNSLYKEDNLFLSTLKRVLTDQLFYSPISLFAFFIYSTIVMGRGDRAALIVKLRSAYLQTLVVNYAVWPAAQFVNFLLMPVSLQVPFASTVGVFWNAYLSLKNASAPK</sequence>
<dbReference type="GO" id="GO:0016020">
    <property type="term" value="C:membrane"/>
    <property type="evidence" value="ECO:0007669"/>
    <property type="project" value="UniProtKB-SubCell"/>
</dbReference>
<dbReference type="PANTHER" id="PTHR11266:SF50">
    <property type="entry name" value="VACUOLAR MEMBRANE PROTEIN YOR292C"/>
    <property type="match status" value="1"/>
</dbReference>
<evidence type="ECO:0008006" key="10">
    <source>
        <dbReference type="Google" id="ProtNLM"/>
    </source>
</evidence>
<dbReference type="AlphaFoldDB" id="A0A5E8AY63"/>
<evidence type="ECO:0000256" key="2">
    <source>
        <dbReference type="ARBA" id="ARBA00006824"/>
    </source>
</evidence>
<gene>
    <name evidence="8" type="ORF">SAPINGB_P000031</name>
</gene>
<evidence type="ECO:0000313" key="9">
    <source>
        <dbReference type="Proteomes" id="UP000398389"/>
    </source>
</evidence>
<name>A0A5E8AY63_9ASCO</name>
<dbReference type="RefSeq" id="XP_031850647.1">
    <property type="nucleotide sequence ID" value="XM_031994756.1"/>
</dbReference>
<feature type="compositionally biased region" description="Polar residues" evidence="6">
    <location>
        <begin position="238"/>
        <end position="248"/>
    </location>
</feature>
<evidence type="ECO:0000256" key="6">
    <source>
        <dbReference type="SAM" id="MobiDB-lite"/>
    </source>
</evidence>
<dbReference type="Pfam" id="PF04117">
    <property type="entry name" value="Mpv17_PMP22"/>
    <property type="match status" value="1"/>
</dbReference>
<dbReference type="Proteomes" id="UP000398389">
    <property type="component" value="Unassembled WGS sequence"/>
</dbReference>
<proteinExistence type="inferred from homology"/>
<accession>A0A5E8AY63</accession>
<keyword evidence="5 7" id="KW-0472">Membrane</keyword>
<dbReference type="GeneID" id="43578856"/>
<feature type="transmembrane region" description="Helical" evidence="7">
    <location>
        <begin position="350"/>
        <end position="371"/>
    </location>
</feature>
<feature type="transmembrane region" description="Helical" evidence="7">
    <location>
        <begin position="97"/>
        <end position="116"/>
    </location>
</feature>
<evidence type="ECO:0000256" key="1">
    <source>
        <dbReference type="ARBA" id="ARBA00004141"/>
    </source>
</evidence>
<keyword evidence="9" id="KW-1185">Reference proteome</keyword>
<keyword evidence="3 7" id="KW-0812">Transmembrane</keyword>
<organism evidence="8 9">
    <name type="scientific">Magnusiomyces paraingens</name>
    <dbReference type="NCBI Taxonomy" id="2606893"/>
    <lineage>
        <taxon>Eukaryota</taxon>
        <taxon>Fungi</taxon>
        <taxon>Dikarya</taxon>
        <taxon>Ascomycota</taxon>
        <taxon>Saccharomycotina</taxon>
        <taxon>Dipodascomycetes</taxon>
        <taxon>Dipodascales</taxon>
        <taxon>Dipodascaceae</taxon>
        <taxon>Magnusiomyces</taxon>
    </lineage>
</organism>
<dbReference type="OrthoDB" id="10267969at2759"/>
<dbReference type="InterPro" id="IPR007248">
    <property type="entry name" value="Mpv17_PMP22"/>
</dbReference>
<protein>
    <recommendedName>
        <fullName evidence="10">Protein sym1</fullName>
    </recommendedName>
</protein>
<feature type="region of interest" description="Disordered" evidence="6">
    <location>
        <begin position="142"/>
        <end position="186"/>
    </location>
</feature>
<evidence type="ECO:0000256" key="3">
    <source>
        <dbReference type="ARBA" id="ARBA00022692"/>
    </source>
</evidence>
<dbReference type="GO" id="GO:0005739">
    <property type="term" value="C:mitochondrion"/>
    <property type="evidence" value="ECO:0007669"/>
    <property type="project" value="TreeGrafter"/>
</dbReference>
<comment type="similarity">
    <text evidence="2">Belongs to the peroxisomal membrane protein PXMP2/4 family.</text>
</comment>
<dbReference type="EMBL" id="CABVLU010000001">
    <property type="protein sequence ID" value="VVT43539.1"/>
    <property type="molecule type" value="Genomic_DNA"/>
</dbReference>
<evidence type="ECO:0000313" key="8">
    <source>
        <dbReference type="EMBL" id="VVT43539.1"/>
    </source>
</evidence>
<evidence type="ECO:0000256" key="7">
    <source>
        <dbReference type="SAM" id="Phobius"/>
    </source>
</evidence>
<feature type="region of interest" description="Disordered" evidence="6">
    <location>
        <begin position="208"/>
        <end position="249"/>
    </location>
</feature>
<keyword evidence="4 7" id="KW-1133">Transmembrane helix</keyword>
<dbReference type="PANTHER" id="PTHR11266">
    <property type="entry name" value="PEROXISOMAL MEMBRANE PROTEIN 2, PXMP2 MPV17"/>
    <property type="match status" value="1"/>
</dbReference>
<feature type="transmembrane region" description="Helical" evidence="7">
    <location>
        <begin position="318"/>
        <end position="338"/>
    </location>
</feature>
<evidence type="ECO:0000256" key="4">
    <source>
        <dbReference type="ARBA" id="ARBA00022989"/>
    </source>
</evidence>
<feature type="compositionally biased region" description="Acidic residues" evidence="6">
    <location>
        <begin position="146"/>
        <end position="156"/>
    </location>
</feature>